<dbReference type="InterPro" id="IPR001451">
    <property type="entry name" value="Hexapep"/>
</dbReference>
<evidence type="ECO:0000313" key="4">
    <source>
        <dbReference type="EMBL" id="MCP3429123.1"/>
    </source>
</evidence>
<protein>
    <submittedName>
        <fullName evidence="4">Lipopolysaccharide biosynthesis protein</fullName>
    </submittedName>
</protein>
<dbReference type="InterPro" id="IPR018357">
    <property type="entry name" value="Hexapep_transf_CS"/>
</dbReference>
<accession>A0AA41X338</accession>
<dbReference type="InterPro" id="IPR051159">
    <property type="entry name" value="Hexapeptide_acetyltransf"/>
</dbReference>
<evidence type="ECO:0000313" key="5">
    <source>
        <dbReference type="Proteomes" id="UP001165413"/>
    </source>
</evidence>
<proteinExistence type="predicted"/>
<dbReference type="Pfam" id="PF00132">
    <property type="entry name" value="Hexapep"/>
    <property type="match status" value="1"/>
</dbReference>
<evidence type="ECO:0000256" key="1">
    <source>
        <dbReference type="ARBA" id="ARBA00022679"/>
    </source>
</evidence>
<dbReference type="Proteomes" id="UP001165413">
    <property type="component" value="Unassembled WGS sequence"/>
</dbReference>
<keyword evidence="5" id="KW-1185">Reference proteome</keyword>
<dbReference type="InterPro" id="IPR011004">
    <property type="entry name" value="Trimer_LpxA-like_sf"/>
</dbReference>
<evidence type="ECO:0000256" key="3">
    <source>
        <dbReference type="ARBA" id="ARBA00023315"/>
    </source>
</evidence>
<dbReference type="SUPFAM" id="SSF51161">
    <property type="entry name" value="Trimeric LpxA-like enzymes"/>
    <property type="match status" value="1"/>
</dbReference>
<dbReference type="Gene3D" id="2.160.10.10">
    <property type="entry name" value="Hexapeptide repeat proteins"/>
    <property type="match status" value="1"/>
</dbReference>
<dbReference type="RefSeq" id="WP_254101099.1">
    <property type="nucleotide sequence ID" value="NZ_JANATA010000015.1"/>
</dbReference>
<dbReference type="PANTHER" id="PTHR23416:SF78">
    <property type="entry name" value="LIPOPOLYSACCHARIDE BIOSYNTHESIS O-ACETYL TRANSFERASE WBBJ-RELATED"/>
    <property type="match status" value="1"/>
</dbReference>
<dbReference type="EMBL" id="JANATA010000015">
    <property type="protein sequence ID" value="MCP3429123.1"/>
    <property type="molecule type" value="Genomic_DNA"/>
</dbReference>
<dbReference type="NCBIfam" id="NF007240">
    <property type="entry name" value="PRK09677.1"/>
    <property type="match status" value="1"/>
</dbReference>
<dbReference type="PROSITE" id="PS00101">
    <property type="entry name" value="HEXAPEP_TRANSFERASES"/>
    <property type="match status" value="1"/>
</dbReference>
<evidence type="ECO:0000256" key="2">
    <source>
        <dbReference type="ARBA" id="ARBA00022737"/>
    </source>
</evidence>
<reference evidence="4" key="1">
    <citation type="submission" date="2022-07" db="EMBL/GenBank/DDBJ databases">
        <title>Characterization of the Novel Bacterium Alteromonas immobilis LMIT006 and Alteromonas gregis LMIT007.</title>
        <authorList>
            <person name="Lin X."/>
        </authorList>
    </citation>
    <scope>NUCLEOTIDE SEQUENCE</scope>
    <source>
        <strain evidence="4">LMIT007</strain>
    </source>
</reference>
<sequence>MLKNYTFTGLFRLARDLVVTKIFYSNARLIRYPYYFRGLERINFGKNITLGVGVRIDAFGEGQVLFGENCQLNDYVHIGARSMVVIGDNVLIASKVFISDHNHGNFPIEYEIHLPPALRKESSNPVEINDDVWIGESVSILPGVKIGKGSIIGSNSVVTKNIPNYAIAVGAPARVIKLFNFNLNKWEKV</sequence>
<organism evidence="4 5">
    <name type="scientific">Opacimonas viscosa</name>
    <dbReference type="NCBI Taxonomy" id="2961944"/>
    <lineage>
        <taxon>Bacteria</taxon>
        <taxon>Pseudomonadati</taxon>
        <taxon>Pseudomonadota</taxon>
        <taxon>Gammaproteobacteria</taxon>
        <taxon>Alteromonadales</taxon>
        <taxon>Alteromonadaceae</taxon>
        <taxon>Opacimonas</taxon>
    </lineage>
</organism>
<keyword evidence="2" id="KW-0677">Repeat</keyword>
<dbReference type="PANTHER" id="PTHR23416">
    <property type="entry name" value="SIALIC ACID SYNTHASE-RELATED"/>
    <property type="match status" value="1"/>
</dbReference>
<dbReference type="CDD" id="cd04647">
    <property type="entry name" value="LbH_MAT_like"/>
    <property type="match status" value="1"/>
</dbReference>
<dbReference type="GO" id="GO:0016746">
    <property type="term" value="F:acyltransferase activity"/>
    <property type="evidence" value="ECO:0007669"/>
    <property type="project" value="UniProtKB-KW"/>
</dbReference>
<name>A0AA41X338_9ALTE</name>
<keyword evidence="3" id="KW-0012">Acyltransferase</keyword>
<dbReference type="AlphaFoldDB" id="A0AA41X338"/>
<comment type="caution">
    <text evidence="4">The sequence shown here is derived from an EMBL/GenBank/DDBJ whole genome shotgun (WGS) entry which is preliminary data.</text>
</comment>
<gene>
    <name evidence="4" type="ORF">NLF92_09230</name>
</gene>
<keyword evidence="1" id="KW-0808">Transferase</keyword>